<dbReference type="PRINTS" id="PR01047">
    <property type="entry name" value="TRNASYNTHTHR"/>
</dbReference>
<evidence type="ECO:0000313" key="16">
    <source>
        <dbReference type="EMBL" id="SDC01886.1"/>
    </source>
</evidence>
<evidence type="ECO:0000313" key="17">
    <source>
        <dbReference type="EMBL" id="TGG89100.1"/>
    </source>
</evidence>
<reference evidence="17 19" key="2">
    <citation type="submission" date="2019-04" db="EMBL/GenBank/DDBJ databases">
        <title>Draft genome sequence data and analysis of a Fermenting Bacterium, Geotoga petraea strain HO-Geo1, isolated from heavy-oil petroleum reservoir in Russia.</title>
        <authorList>
            <person name="Grouzdev D.S."/>
            <person name="Semenova E.M."/>
            <person name="Sokolova D.S."/>
            <person name="Tourova T.P."/>
            <person name="Poltaraus A.B."/>
            <person name="Nazina T.N."/>
        </authorList>
    </citation>
    <scope>NUCLEOTIDE SEQUENCE [LARGE SCALE GENOMIC DNA]</scope>
    <source>
        <strain evidence="17 19">HO-Geo1</strain>
    </source>
</reference>
<gene>
    <name evidence="13 17" type="primary">thrS</name>
    <name evidence="17" type="ORF">E4650_02585</name>
    <name evidence="16" type="ORF">SAMN04488588_0258</name>
</gene>
<keyword evidence="7 13" id="KW-0862">Zinc</keyword>
<dbReference type="FunFam" id="3.30.980.10:FF:000005">
    <property type="entry name" value="Threonyl-tRNA synthetase, mitochondrial"/>
    <property type="match status" value="1"/>
</dbReference>
<keyword evidence="6 13" id="KW-0547">Nucleotide-binding</keyword>
<feature type="region of interest" description="Catalytic" evidence="13">
    <location>
        <begin position="241"/>
        <end position="532"/>
    </location>
</feature>
<dbReference type="FunFam" id="3.30.54.20:FF:000002">
    <property type="entry name" value="Threonine--tRNA ligase"/>
    <property type="match status" value="1"/>
</dbReference>
<dbReference type="Gene3D" id="3.30.54.20">
    <property type="match status" value="1"/>
</dbReference>
<dbReference type="SUPFAM" id="SSF55186">
    <property type="entry name" value="ThrRS/AlaRS common domain"/>
    <property type="match status" value="1"/>
</dbReference>
<dbReference type="PROSITE" id="PS50862">
    <property type="entry name" value="AA_TRNA_LIGASE_II"/>
    <property type="match status" value="1"/>
</dbReference>
<dbReference type="EMBL" id="SRME01000001">
    <property type="protein sequence ID" value="TGG89100.1"/>
    <property type="molecule type" value="Genomic_DNA"/>
</dbReference>
<feature type="domain" description="Aminoacyl-transfer RNA synthetases class-II family profile" evidence="14">
    <location>
        <begin position="274"/>
        <end position="532"/>
    </location>
</feature>
<evidence type="ECO:0000256" key="13">
    <source>
        <dbReference type="HAMAP-Rule" id="MF_00184"/>
    </source>
</evidence>
<dbReference type="AlphaFoldDB" id="A0A1G6I809"/>
<feature type="binding site" evidence="13">
    <location>
        <position position="509"/>
    </location>
    <ligand>
        <name>Zn(2+)</name>
        <dbReference type="ChEBI" id="CHEBI:29105"/>
        <note>catalytic</note>
    </ligand>
</feature>
<dbReference type="OrthoDB" id="9802304at2"/>
<dbReference type="RefSeq" id="WP_091402084.1">
    <property type="nucleotide sequence ID" value="NZ_FMYV01000001.1"/>
</dbReference>
<dbReference type="InterPro" id="IPR002320">
    <property type="entry name" value="Thr-tRNA-ligase_IIa"/>
</dbReference>
<dbReference type="FunFam" id="3.30.930.10:FF:000002">
    <property type="entry name" value="Threonine--tRNA ligase"/>
    <property type="match status" value="1"/>
</dbReference>
<dbReference type="PROSITE" id="PS51880">
    <property type="entry name" value="TGS"/>
    <property type="match status" value="1"/>
</dbReference>
<dbReference type="PANTHER" id="PTHR11451">
    <property type="entry name" value="THREONINE-TRNA LIGASE"/>
    <property type="match status" value="1"/>
</dbReference>
<dbReference type="FunFam" id="3.40.50.800:FF:000001">
    <property type="entry name" value="Threonine--tRNA ligase"/>
    <property type="match status" value="1"/>
</dbReference>
<dbReference type="SUPFAM" id="SSF55681">
    <property type="entry name" value="Class II aaRS and biotin synthetases"/>
    <property type="match status" value="1"/>
</dbReference>
<dbReference type="SMART" id="SM00863">
    <property type="entry name" value="tRNA_SAD"/>
    <property type="match status" value="1"/>
</dbReference>
<keyword evidence="9 13" id="KW-0694">RNA-binding</keyword>
<dbReference type="InterPro" id="IPR045864">
    <property type="entry name" value="aa-tRNA-synth_II/BPL/LPL"/>
</dbReference>
<dbReference type="Pfam" id="PF02824">
    <property type="entry name" value="TGS"/>
    <property type="match status" value="1"/>
</dbReference>
<name>A0A1G6I809_9BACT</name>
<dbReference type="InterPro" id="IPR012676">
    <property type="entry name" value="TGS-like"/>
</dbReference>
<dbReference type="GO" id="GO:0006435">
    <property type="term" value="P:threonyl-tRNA aminoacylation"/>
    <property type="evidence" value="ECO:0007669"/>
    <property type="project" value="UniProtKB-UniRule"/>
</dbReference>
<keyword evidence="18" id="KW-1185">Reference proteome</keyword>
<organism evidence="16 18">
    <name type="scientific">Geotoga petraea</name>
    <dbReference type="NCBI Taxonomy" id="28234"/>
    <lineage>
        <taxon>Bacteria</taxon>
        <taxon>Thermotogati</taxon>
        <taxon>Thermotogota</taxon>
        <taxon>Thermotogae</taxon>
        <taxon>Petrotogales</taxon>
        <taxon>Petrotogaceae</taxon>
        <taxon>Geotoga</taxon>
    </lineage>
</organism>
<evidence type="ECO:0000256" key="8">
    <source>
        <dbReference type="ARBA" id="ARBA00022840"/>
    </source>
</evidence>
<sequence length="639" mass="74349">MIEVKLPDGSLKEYEKGVTPADIAKSISEGLFRNSIGALINGKLVDLDTEINENSSLKIITLKDEEAPTIYRHTMAHIMALAVKRIYGHDKVKVAIGPVIQNGFYYDFDLEEKIVEEDFPKIEQEMKKIVKENYEITHEKVSKEEAKDFFKDEPYKLELIEDIDDDLVSIYRLGEFVDLCKGPHLPSTGFIKQFKILSVSGAYWRGDENNKMLQRIYATAFPKKKELDEYLTFLEEAKKRDHRKLGPRLGLFMIDPEVAPGMPFFLKRGSRALSELMNFSREIHEKYGYFEVQTPLIMNVDLWHKSGHWDHYKENMFFTEKEDVEMAVKPMNCPGHIVVFKRDMKSYRDLPIRMFEFGKVHRYERSGVLHGLFRVRYFTQDDAHIFCTNEQIERELVSVMDLTEELYSTFGFEYEANLSTMPEDHMGDVETWDKAIDALKGALKKKNVPYVINDGDGAFYGPKIDFYVTDSLGRKWQCATLQLDFQMPERFDITYIDENNEHVRPVMLHRAIFGSIERFFGILIENFEGAFPTWLSPEQVSIISVSEKFNEEAEKFANKLKSEGIRVSLNTTNATVGYKIREEQMKKIPYMIVYGEKEAEGNTINIRTRNNKNINDVKIEDFINTIKKEIKNRALNLSY</sequence>
<evidence type="ECO:0000256" key="9">
    <source>
        <dbReference type="ARBA" id="ARBA00022884"/>
    </source>
</evidence>
<dbReference type="GO" id="GO:0005524">
    <property type="term" value="F:ATP binding"/>
    <property type="evidence" value="ECO:0007669"/>
    <property type="project" value="UniProtKB-UniRule"/>
</dbReference>
<evidence type="ECO:0000256" key="7">
    <source>
        <dbReference type="ARBA" id="ARBA00022833"/>
    </source>
</evidence>
<keyword evidence="3 13" id="KW-0820">tRNA-binding</keyword>
<dbReference type="InterPro" id="IPR006195">
    <property type="entry name" value="aa-tRNA-synth_II"/>
</dbReference>
<feature type="binding site" evidence="13">
    <location>
        <position position="333"/>
    </location>
    <ligand>
        <name>Zn(2+)</name>
        <dbReference type="ChEBI" id="CHEBI:29105"/>
        <note>catalytic</note>
    </ligand>
</feature>
<keyword evidence="8 13" id="KW-0067">ATP-binding</keyword>
<feature type="binding site" evidence="13">
    <location>
        <position position="384"/>
    </location>
    <ligand>
        <name>Zn(2+)</name>
        <dbReference type="ChEBI" id="CHEBI:29105"/>
        <note>catalytic</note>
    </ligand>
</feature>
<keyword evidence="10 13" id="KW-0648">Protein biosynthesis</keyword>
<evidence type="ECO:0000256" key="2">
    <source>
        <dbReference type="ARBA" id="ARBA00022490"/>
    </source>
</evidence>
<dbReference type="CDD" id="cd00771">
    <property type="entry name" value="ThrRS_core"/>
    <property type="match status" value="1"/>
</dbReference>
<dbReference type="Gene3D" id="3.30.980.10">
    <property type="entry name" value="Threonyl-trna Synthetase, Chain A, domain 2"/>
    <property type="match status" value="1"/>
</dbReference>
<dbReference type="GO" id="GO:0005737">
    <property type="term" value="C:cytoplasm"/>
    <property type="evidence" value="ECO:0007669"/>
    <property type="project" value="UniProtKB-SubCell"/>
</dbReference>
<dbReference type="GO" id="GO:0000049">
    <property type="term" value="F:tRNA binding"/>
    <property type="evidence" value="ECO:0007669"/>
    <property type="project" value="UniProtKB-KW"/>
</dbReference>
<evidence type="ECO:0000256" key="5">
    <source>
        <dbReference type="ARBA" id="ARBA00022723"/>
    </source>
</evidence>
<dbReference type="EC" id="6.1.1.3" evidence="13"/>
<dbReference type="HAMAP" id="MF_00184">
    <property type="entry name" value="Thr_tRNA_synth"/>
    <property type="match status" value="1"/>
</dbReference>
<dbReference type="FunFam" id="3.10.20.30:FF:000005">
    <property type="entry name" value="Threonine--tRNA ligase"/>
    <property type="match status" value="1"/>
</dbReference>
<dbReference type="GO" id="GO:0046872">
    <property type="term" value="F:metal ion binding"/>
    <property type="evidence" value="ECO:0007669"/>
    <property type="project" value="UniProtKB-KW"/>
</dbReference>
<dbReference type="InterPro" id="IPR002314">
    <property type="entry name" value="aa-tRNA-synt_IIb"/>
</dbReference>
<keyword evidence="5 13" id="KW-0479">Metal-binding</keyword>
<dbReference type="Gene3D" id="3.40.50.800">
    <property type="entry name" value="Anticodon-binding domain"/>
    <property type="match status" value="1"/>
</dbReference>
<keyword evidence="4 13" id="KW-0436">Ligase</keyword>
<evidence type="ECO:0000256" key="12">
    <source>
        <dbReference type="ARBA" id="ARBA00049515"/>
    </source>
</evidence>
<dbReference type="SUPFAM" id="SSF81271">
    <property type="entry name" value="TGS-like"/>
    <property type="match status" value="1"/>
</dbReference>
<comment type="subcellular location">
    <subcellularLocation>
        <location evidence="13">Cytoplasm</location>
    </subcellularLocation>
</comment>
<dbReference type="InterPro" id="IPR012947">
    <property type="entry name" value="tRNA_SAD"/>
</dbReference>
<dbReference type="CDD" id="cd00860">
    <property type="entry name" value="ThrRS_anticodon"/>
    <property type="match status" value="1"/>
</dbReference>
<dbReference type="InterPro" id="IPR004095">
    <property type="entry name" value="TGS"/>
</dbReference>
<evidence type="ECO:0000259" key="14">
    <source>
        <dbReference type="PROSITE" id="PS50862"/>
    </source>
</evidence>
<dbReference type="InterPro" id="IPR033728">
    <property type="entry name" value="ThrRS_core"/>
</dbReference>
<evidence type="ECO:0000256" key="4">
    <source>
        <dbReference type="ARBA" id="ARBA00022598"/>
    </source>
</evidence>
<evidence type="ECO:0000256" key="1">
    <source>
        <dbReference type="ARBA" id="ARBA00008226"/>
    </source>
</evidence>
<dbReference type="InterPro" id="IPR047246">
    <property type="entry name" value="ThrRS_anticodon"/>
</dbReference>
<dbReference type="Gene3D" id="3.30.930.10">
    <property type="entry name" value="Bira Bifunctional Protein, Domain 2"/>
    <property type="match status" value="1"/>
</dbReference>
<dbReference type="InterPro" id="IPR018163">
    <property type="entry name" value="Thr/Ala-tRNA-synth_IIc_edit"/>
</dbReference>
<proteinExistence type="inferred from homology"/>
<dbReference type="Proteomes" id="UP000297288">
    <property type="component" value="Unassembled WGS sequence"/>
</dbReference>
<dbReference type="GO" id="GO:0004829">
    <property type="term" value="F:threonine-tRNA ligase activity"/>
    <property type="evidence" value="ECO:0007669"/>
    <property type="project" value="UniProtKB-UniRule"/>
</dbReference>
<keyword evidence="11 13" id="KW-0030">Aminoacyl-tRNA synthetase</keyword>
<dbReference type="InterPro" id="IPR012675">
    <property type="entry name" value="Beta-grasp_dom_sf"/>
</dbReference>
<dbReference type="STRING" id="28234.SAMN04488588_0258"/>
<evidence type="ECO:0000313" key="19">
    <source>
        <dbReference type="Proteomes" id="UP000297288"/>
    </source>
</evidence>
<dbReference type="NCBIfam" id="TIGR00418">
    <property type="entry name" value="thrS"/>
    <property type="match status" value="1"/>
</dbReference>
<evidence type="ECO:0000256" key="11">
    <source>
        <dbReference type="ARBA" id="ARBA00023146"/>
    </source>
</evidence>
<dbReference type="InterPro" id="IPR004154">
    <property type="entry name" value="Anticodon-bd"/>
</dbReference>
<comment type="similarity">
    <text evidence="1 13">Belongs to the class-II aminoacyl-tRNA synthetase family.</text>
</comment>
<comment type="cofactor">
    <cofactor evidence="13">
        <name>Zn(2+)</name>
        <dbReference type="ChEBI" id="CHEBI:29105"/>
    </cofactor>
    <text evidence="13">Binds 1 zinc ion per subunit.</text>
</comment>
<keyword evidence="2 13" id="KW-0963">Cytoplasm</keyword>
<comment type="catalytic activity">
    <reaction evidence="12 13">
        <text>tRNA(Thr) + L-threonine + ATP = L-threonyl-tRNA(Thr) + AMP + diphosphate + H(+)</text>
        <dbReference type="Rhea" id="RHEA:24624"/>
        <dbReference type="Rhea" id="RHEA-COMP:9670"/>
        <dbReference type="Rhea" id="RHEA-COMP:9704"/>
        <dbReference type="ChEBI" id="CHEBI:15378"/>
        <dbReference type="ChEBI" id="CHEBI:30616"/>
        <dbReference type="ChEBI" id="CHEBI:33019"/>
        <dbReference type="ChEBI" id="CHEBI:57926"/>
        <dbReference type="ChEBI" id="CHEBI:78442"/>
        <dbReference type="ChEBI" id="CHEBI:78534"/>
        <dbReference type="ChEBI" id="CHEBI:456215"/>
        <dbReference type="EC" id="6.1.1.3"/>
    </reaction>
</comment>
<evidence type="ECO:0000256" key="3">
    <source>
        <dbReference type="ARBA" id="ARBA00022555"/>
    </source>
</evidence>
<dbReference type="CDD" id="cd01667">
    <property type="entry name" value="TGS_ThrRS"/>
    <property type="match status" value="1"/>
</dbReference>
<dbReference type="Pfam" id="PF03129">
    <property type="entry name" value="HGTP_anticodon"/>
    <property type="match status" value="1"/>
</dbReference>
<feature type="domain" description="TGS" evidence="15">
    <location>
        <begin position="1"/>
        <end position="61"/>
    </location>
</feature>
<dbReference type="SUPFAM" id="SSF52954">
    <property type="entry name" value="Class II aaRS ABD-related"/>
    <property type="match status" value="1"/>
</dbReference>
<evidence type="ECO:0000256" key="6">
    <source>
        <dbReference type="ARBA" id="ARBA00022741"/>
    </source>
</evidence>
<comment type="subunit">
    <text evidence="13">Homodimer.</text>
</comment>
<dbReference type="PANTHER" id="PTHR11451:SF44">
    <property type="entry name" value="THREONINE--TRNA LIGASE, CHLOROPLASTIC_MITOCHONDRIAL 2"/>
    <property type="match status" value="1"/>
</dbReference>
<evidence type="ECO:0000259" key="15">
    <source>
        <dbReference type="PROSITE" id="PS51880"/>
    </source>
</evidence>
<dbReference type="Gene3D" id="3.10.20.30">
    <property type="match status" value="1"/>
</dbReference>
<dbReference type="EMBL" id="FMYV01000001">
    <property type="protein sequence ID" value="SDC01886.1"/>
    <property type="molecule type" value="Genomic_DNA"/>
</dbReference>
<dbReference type="InterPro" id="IPR036621">
    <property type="entry name" value="Anticodon-bd_dom_sf"/>
</dbReference>
<dbReference type="Proteomes" id="UP000199322">
    <property type="component" value="Unassembled WGS sequence"/>
</dbReference>
<reference evidence="16 18" key="1">
    <citation type="submission" date="2016-10" db="EMBL/GenBank/DDBJ databases">
        <authorList>
            <person name="de Groot N.N."/>
        </authorList>
    </citation>
    <scope>NUCLEOTIDE SEQUENCE [LARGE SCALE GENOMIC DNA]</scope>
    <source>
        <strain evidence="16 18">WG14</strain>
    </source>
</reference>
<accession>A0A1G6I809</accession>
<dbReference type="Pfam" id="PF00587">
    <property type="entry name" value="tRNA-synt_2b"/>
    <property type="match status" value="1"/>
</dbReference>
<evidence type="ECO:0000313" key="18">
    <source>
        <dbReference type="Proteomes" id="UP000199322"/>
    </source>
</evidence>
<protein>
    <recommendedName>
        <fullName evidence="13">Threonine--tRNA ligase</fullName>
        <ecNumber evidence="13">6.1.1.3</ecNumber>
    </recommendedName>
    <alternativeName>
        <fullName evidence="13">Threonyl-tRNA synthetase</fullName>
        <shortName evidence="13">ThrRS</shortName>
    </alternativeName>
</protein>
<evidence type="ECO:0000256" key="10">
    <source>
        <dbReference type="ARBA" id="ARBA00022917"/>
    </source>
</evidence>
<dbReference type="Pfam" id="PF07973">
    <property type="entry name" value="tRNA_SAD"/>
    <property type="match status" value="1"/>
</dbReference>